<evidence type="ECO:0000313" key="3">
    <source>
        <dbReference type="Proteomes" id="UP000294933"/>
    </source>
</evidence>
<dbReference type="AlphaFoldDB" id="A0A4Y7PF83"/>
<feature type="region of interest" description="Disordered" evidence="1">
    <location>
        <begin position="136"/>
        <end position="185"/>
    </location>
</feature>
<sequence length="248" mass="26772">MHSPVKDSPKMTLAPGTFPPALGKMPPVHKGGKYLVYVVFAGFQIGFVYDADLAKSFTEHFKDSRYKGYKTLQEAHTAWNDYFAREPRIPTILHYHSPEMGPSTHAPDWATNGATSAAVPFSYVLARAPPAEIADDVTTANAVKEEDNTVEAPGDKDGASTGAPGDTPPPQATPPTAEDDDAPAEVGLGPAYAVIRGVLPGVYLKYHNAISALGTDPTAEVKVFRTEAVAHRYWLQRFKAGNVFVFEN</sequence>
<dbReference type="Proteomes" id="UP000294933">
    <property type="component" value="Unassembled WGS sequence"/>
</dbReference>
<proteinExistence type="predicted"/>
<feature type="compositionally biased region" description="Basic and acidic residues" evidence="1">
    <location>
        <begin position="143"/>
        <end position="158"/>
    </location>
</feature>
<dbReference type="OrthoDB" id="3042843at2759"/>
<organism evidence="2 3">
    <name type="scientific">Rickenella mellea</name>
    <dbReference type="NCBI Taxonomy" id="50990"/>
    <lineage>
        <taxon>Eukaryota</taxon>
        <taxon>Fungi</taxon>
        <taxon>Dikarya</taxon>
        <taxon>Basidiomycota</taxon>
        <taxon>Agaricomycotina</taxon>
        <taxon>Agaricomycetes</taxon>
        <taxon>Hymenochaetales</taxon>
        <taxon>Rickenellaceae</taxon>
        <taxon>Rickenella</taxon>
    </lineage>
</organism>
<accession>A0A4Y7PF83</accession>
<reference evidence="2 3" key="1">
    <citation type="submission" date="2018-06" db="EMBL/GenBank/DDBJ databases">
        <title>A transcriptomic atlas of mushroom development highlights an independent origin of complex multicellularity.</title>
        <authorList>
            <consortium name="DOE Joint Genome Institute"/>
            <person name="Krizsan K."/>
            <person name="Almasi E."/>
            <person name="Merenyi Z."/>
            <person name="Sahu N."/>
            <person name="Viragh M."/>
            <person name="Koszo T."/>
            <person name="Mondo S."/>
            <person name="Kiss B."/>
            <person name="Balint B."/>
            <person name="Kues U."/>
            <person name="Barry K."/>
            <person name="Hegedus J.C."/>
            <person name="Henrissat B."/>
            <person name="Johnson J."/>
            <person name="Lipzen A."/>
            <person name="Ohm R."/>
            <person name="Nagy I."/>
            <person name="Pangilinan J."/>
            <person name="Yan J."/>
            <person name="Xiong Y."/>
            <person name="Grigoriev I.V."/>
            <person name="Hibbett D.S."/>
            <person name="Nagy L.G."/>
        </authorList>
    </citation>
    <scope>NUCLEOTIDE SEQUENCE [LARGE SCALE GENOMIC DNA]</scope>
    <source>
        <strain evidence="2 3">SZMC22713</strain>
    </source>
</reference>
<gene>
    <name evidence="2" type="ORF">BD410DRAFT_846702</name>
</gene>
<dbReference type="VEuPathDB" id="FungiDB:BD410DRAFT_846702"/>
<dbReference type="InterPro" id="IPR009027">
    <property type="entry name" value="Ribosomal_bL9/RNase_H1_N"/>
</dbReference>
<name>A0A4Y7PF83_9AGAM</name>
<evidence type="ECO:0000256" key="1">
    <source>
        <dbReference type="SAM" id="MobiDB-lite"/>
    </source>
</evidence>
<dbReference type="SUPFAM" id="SSF55658">
    <property type="entry name" value="L9 N-domain-like"/>
    <property type="match status" value="1"/>
</dbReference>
<keyword evidence="3" id="KW-1185">Reference proteome</keyword>
<evidence type="ECO:0000313" key="2">
    <source>
        <dbReference type="EMBL" id="TDL13691.1"/>
    </source>
</evidence>
<dbReference type="EMBL" id="ML170493">
    <property type="protein sequence ID" value="TDL13691.1"/>
    <property type="molecule type" value="Genomic_DNA"/>
</dbReference>
<protein>
    <submittedName>
        <fullName evidence="2">Uncharacterized protein</fullName>
    </submittedName>
</protein>